<dbReference type="Proteomes" id="UP000789920">
    <property type="component" value="Unassembled WGS sequence"/>
</dbReference>
<gene>
    <name evidence="1" type="ORF">RPERSI_LOCUS6835</name>
</gene>
<protein>
    <submittedName>
        <fullName evidence="1">34094_t:CDS:1</fullName>
    </submittedName>
</protein>
<comment type="caution">
    <text evidence="1">The sequence shown here is derived from an EMBL/GenBank/DDBJ whole genome shotgun (WGS) entry which is preliminary data.</text>
</comment>
<feature type="non-terminal residue" evidence="1">
    <location>
        <position position="120"/>
    </location>
</feature>
<evidence type="ECO:0000313" key="2">
    <source>
        <dbReference type="Proteomes" id="UP000789920"/>
    </source>
</evidence>
<sequence>MSKNGMNCAKMENDAYICSSWLYNGIFKHIQNDLSDICCSLGISTEGNKADLVQRLKDYQVKSSHERNVEKGKFSNDGLQISIDNESVVSTIIQKMMKLEKAMLDFNDKLNSMALQVQET</sequence>
<proteinExistence type="predicted"/>
<organism evidence="1 2">
    <name type="scientific">Racocetra persica</name>
    <dbReference type="NCBI Taxonomy" id="160502"/>
    <lineage>
        <taxon>Eukaryota</taxon>
        <taxon>Fungi</taxon>
        <taxon>Fungi incertae sedis</taxon>
        <taxon>Mucoromycota</taxon>
        <taxon>Glomeromycotina</taxon>
        <taxon>Glomeromycetes</taxon>
        <taxon>Diversisporales</taxon>
        <taxon>Gigasporaceae</taxon>
        <taxon>Racocetra</taxon>
    </lineage>
</organism>
<accession>A0ACA9MZE6</accession>
<name>A0ACA9MZE6_9GLOM</name>
<reference evidence="1" key="1">
    <citation type="submission" date="2021-06" db="EMBL/GenBank/DDBJ databases">
        <authorList>
            <person name="Kallberg Y."/>
            <person name="Tangrot J."/>
            <person name="Rosling A."/>
        </authorList>
    </citation>
    <scope>NUCLEOTIDE SEQUENCE</scope>
    <source>
        <strain evidence="1">MA461A</strain>
    </source>
</reference>
<dbReference type="EMBL" id="CAJVQC010011118">
    <property type="protein sequence ID" value="CAG8624091.1"/>
    <property type="molecule type" value="Genomic_DNA"/>
</dbReference>
<keyword evidence="2" id="KW-1185">Reference proteome</keyword>
<evidence type="ECO:0000313" key="1">
    <source>
        <dbReference type="EMBL" id="CAG8624091.1"/>
    </source>
</evidence>